<dbReference type="PANTHER" id="PTHR46118:SF4">
    <property type="entry name" value="PROTEIN ABHD11"/>
    <property type="match status" value="1"/>
</dbReference>
<evidence type="ECO:0000313" key="4">
    <source>
        <dbReference type="Proteomes" id="UP001501600"/>
    </source>
</evidence>
<evidence type="ECO:0000256" key="1">
    <source>
        <dbReference type="ARBA" id="ARBA00022801"/>
    </source>
</evidence>
<dbReference type="Pfam" id="PF00561">
    <property type="entry name" value="Abhydrolase_1"/>
    <property type="match status" value="1"/>
</dbReference>
<keyword evidence="1 3" id="KW-0378">Hydrolase</keyword>
<evidence type="ECO:0000313" key="3">
    <source>
        <dbReference type="EMBL" id="GAA5187294.1"/>
    </source>
</evidence>
<comment type="caution">
    <text evidence="3">The sequence shown here is derived from an EMBL/GenBank/DDBJ whole genome shotgun (WGS) entry which is preliminary data.</text>
</comment>
<dbReference type="SUPFAM" id="SSF53474">
    <property type="entry name" value="alpha/beta-Hydrolases"/>
    <property type="match status" value="1"/>
</dbReference>
<dbReference type="EMBL" id="BAABLF010000005">
    <property type="protein sequence ID" value="GAA5187294.1"/>
    <property type="molecule type" value="Genomic_DNA"/>
</dbReference>
<dbReference type="Proteomes" id="UP001501600">
    <property type="component" value="Unassembled WGS sequence"/>
</dbReference>
<proteinExistence type="predicted"/>
<feature type="domain" description="AB hydrolase-1" evidence="2">
    <location>
        <begin position="10"/>
        <end position="240"/>
    </location>
</feature>
<dbReference type="GO" id="GO:0016787">
    <property type="term" value="F:hydrolase activity"/>
    <property type="evidence" value="ECO:0007669"/>
    <property type="project" value="UniProtKB-KW"/>
</dbReference>
<name>A0ABP9RVH3_9GAMM</name>
<dbReference type="InterPro" id="IPR029058">
    <property type="entry name" value="AB_hydrolase_fold"/>
</dbReference>
<dbReference type="InterPro" id="IPR000073">
    <property type="entry name" value="AB_hydrolase_1"/>
</dbReference>
<sequence length="265" mass="29466">MQYQLEGSGPVIVLIHGLFGDLDNLAGCARALREQGFQTLRLSLRNHGGNPPEATMSFPEMAEDLERLRRQLSISRWALLGHSLGGKVAMAYAQAHPEHCWGLLVADIAPGAYPRRHDTVFTALRQLEPATLNNRQQAQQQLAQAGIDLPTAAFLVKNLRPLEAGGFYWRLNLDAIIDAYPSLIDAIPEAPPYLGPVMFLKGGYSDYLQSRHRDDIQARFPEAQMKILLGAGHWLHAQKPVQFNRLAAEFFRAHHPHGDTQTAVV</sequence>
<evidence type="ECO:0000259" key="2">
    <source>
        <dbReference type="Pfam" id="PF00561"/>
    </source>
</evidence>
<dbReference type="Gene3D" id="3.40.50.1820">
    <property type="entry name" value="alpha/beta hydrolase"/>
    <property type="match status" value="1"/>
</dbReference>
<reference evidence="4" key="1">
    <citation type="journal article" date="2019" name="Int. J. Syst. Evol. Microbiol.">
        <title>The Global Catalogue of Microorganisms (GCM) 10K type strain sequencing project: providing services to taxonomists for standard genome sequencing and annotation.</title>
        <authorList>
            <consortium name="The Broad Institute Genomics Platform"/>
            <consortium name="The Broad Institute Genome Sequencing Center for Infectious Disease"/>
            <person name="Wu L."/>
            <person name="Ma J."/>
        </authorList>
    </citation>
    <scope>NUCLEOTIDE SEQUENCE [LARGE SCALE GENOMIC DNA]</scope>
    <source>
        <strain evidence="4">JCM 18720</strain>
    </source>
</reference>
<keyword evidence="4" id="KW-1185">Reference proteome</keyword>
<gene>
    <name evidence="3" type="ORF">GCM10025772_04620</name>
</gene>
<dbReference type="RefSeq" id="WP_345315433.1">
    <property type="nucleotide sequence ID" value="NZ_BAABLF010000005.1"/>
</dbReference>
<dbReference type="PANTHER" id="PTHR46118">
    <property type="entry name" value="PROTEIN ABHD11"/>
    <property type="match status" value="1"/>
</dbReference>
<organism evidence="3 4">
    <name type="scientific">Ferrimonas gelatinilytica</name>
    <dbReference type="NCBI Taxonomy" id="1255257"/>
    <lineage>
        <taxon>Bacteria</taxon>
        <taxon>Pseudomonadati</taxon>
        <taxon>Pseudomonadota</taxon>
        <taxon>Gammaproteobacteria</taxon>
        <taxon>Alteromonadales</taxon>
        <taxon>Ferrimonadaceae</taxon>
        <taxon>Ferrimonas</taxon>
    </lineage>
</organism>
<accession>A0ABP9RVH3</accession>
<protein>
    <submittedName>
        <fullName evidence="3">Alpha/beta fold hydrolase</fullName>
    </submittedName>
</protein>